<evidence type="ECO:0000256" key="1">
    <source>
        <dbReference type="SAM" id="MobiDB-lite"/>
    </source>
</evidence>
<evidence type="ECO:0000313" key="2">
    <source>
        <dbReference type="EMBL" id="KAF5888885.1"/>
    </source>
</evidence>
<dbReference type="EMBL" id="QNUK01000901">
    <property type="protein sequence ID" value="KAF5888885.1"/>
    <property type="molecule type" value="Genomic_DNA"/>
</dbReference>
<reference evidence="2" key="1">
    <citation type="submission" date="2020-07" db="EMBL/GenBank/DDBJ databases">
        <title>Clarias magur genome sequencing, assembly and annotation.</title>
        <authorList>
            <person name="Kushwaha B."/>
            <person name="Kumar R."/>
            <person name="Das P."/>
            <person name="Joshi C.G."/>
            <person name="Kumar D."/>
            <person name="Nagpure N.S."/>
            <person name="Pandey M."/>
            <person name="Agarwal S."/>
            <person name="Srivastava S."/>
            <person name="Singh M."/>
            <person name="Sahoo L."/>
            <person name="Jayasankar P."/>
            <person name="Meher P.K."/>
            <person name="Koringa P.G."/>
            <person name="Iquebal M.A."/>
            <person name="Das S.P."/>
            <person name="Bit A."/>
            <person name="Patnaik S."/>
            <person name="Patel N."/>
            <person name="Shah T.M."/>
            <person name="Hinsu A."/>
            <person name="Jena J.K."/>
        </authorList>
    </citation>
    <scope>NUCLEOTIDE SEQUENCE</scope>
    <source>
        <strain evidence="2">CIFAMagur01</strain>
        <tissue evidence="2">Testis</tissue>
    </source>
</reference>
<accession>A0A8J4X8Z0</accession>
<organism evidence="2 3">
    <name type="scientific">Clarias magur</name>
    <name type="common">Asian catfish</name>
    <name type="synonym">Macropteronotus magur</name>
    <dbReference type="NCBI Taxonomy" id="1594786"/>
    <lineage>
        <taxon>Eukaryota</taxon>
        <taxon>Metazoa</taxon>
        <taxon>Chordata</taxon>
        <taxon>Craniata</taxon>
        <taxon>Vertebrata</taxon>
        <taxon>Euteleostomi</taxon>
        <taxon>Actinopterygii</taxon>
        <taxon>Neopterygii</taxon>
        <taxon>Teleostei</taxon>
        <taxon>Ostariophysi</taxon>
        <taxon>Siluriformes</taxon>
        <taxon>Clariidae</taxon>
        <taxon>Clarias</taxon>
    </lineage>
</organism>
<feature type="region of interest" description="Disordered" evidence="1">
    <location>
        <begin position="77"/>
        <end position="129"/>
    </location>
</feature>
<proteinExistence type="predicted"/>
<dbReference type="AlphaFoldDB" id="A0A8J4X8Z0"/>
<dbReference type="Proteomes" id="UP000727407">
    <property type="component" value="Unassembled WGS sequence"/>
</dbReference>
<comment type="caution">
    <text evidence="2">The sequence shown here is derived from an EMBL/GenBank/DDBJ whole genome shotgun (WGS) entry which is preliminary data.</text>
</comment>
<sequence>MSMWVLGPVKPEQMLTSAHVFGLPRYRRAVKTAKQEQEILMRRFYIARVIVFTEKVTGRGVKNGRAHCVVMWKRTSQVTGERRDGEQKDTGQTAEPPLFHPQTEMQGDSGAESAALCASTGPRSPFQHPPITVKLEKESRGLVRERWRLREAVCGAAISSRSVGRACDL</sequence>
<feature type="compositionally biased region" description="Basic and acidic residues" evidence="1">
    <location>
        <begin position="80"/>
        <end position="89"/>
    </location>
</feature>
<evidence type="ECO:0000313" key="3">
    <source>
        <dbReference type="Proteomes" id="UP000727407"/>
    </source>
</evidence>
<gene>
    <name evidence="2" type="ORF">DAT39_021411</name>
</gene>
<name>A0A8J4X8Z0_CLAMG</name>
<protein>
    <submittedName>
        <fullName evidence="2">Uncharacterized protein</fullName>
    </submittedName>
</protein>
<keyword evidence="3" id="KW-1185">Reference proteome</keyword>